<evidence type="ECO:0000259" key="1">
    <source>
        <dbReference type="Pfam" id="PF23622"/>
    </source>
</evidence>
<dbReference type="AlphaFoldDB" id="A0A453L791"/>
<evidence type="ECO:0000313" key="3">
    <source>
        <dbReference type="Proteomes" id="UP000015105"/>
    </source>
</evidence>
<organism evidence="2 3">
    <name type="scientific">Aegilops tauschii subsp. strangulata</name>
    <name type="common">Goatgrass</name>
    <dbReference type="NCBI Taxonomy" id="200361"/>
    <lineage>
        <taxon>Eukaryota</taxon>
        <taxon>Viridiplantae</taxon>
        <taxon>Streptophyta</taxon>
        <taxon>Embryophyta</taxon>
        <taxon>Tracheophyta</taxon>
        <taxon>Spermatophyta</taxon>
        <taxon>Magnoliopsida</taxon>
        <taxon>Liliopsida</taxon>
        <taxon>Poales</taxon>
        <taxon>Poaceae</taxon>
        <taxon>BOP clade</taxon>
        <taxon>Pooideae</taxon>
        <taxon>Triticodae</taxon>
        <taxon>Triticeae</taxon>
        <taxon>Triticinae</taxon>
        <taxon>Aegilops</taxon>
    </lineage>
</organism>
<dbReference type="Pfam" id="PF23622">
    <property type="entry name" value="LRR_At1g61320_AtMIF1"/>
    <property type="match status" value="2"/>
</dbReference>
<dbReference type="EnsemblPlants" id="AET5Gv20654200.2">
    <property type="protein sequence ID" value="AET5Gv20654200.2"/>
    <property type="gene ID" value="AET5Gv20654200"/>
</dbReference>
<protein>
    <recommendedName>
        <fullName evidence="1">At1g61320/AtMIF1 LRR domain-containing protein</fullName>
    </recommendedName>
</protein>
<reference evidence="2" key="3">
    <citation type="journal article" date="2017" name="Nature">
        <title>Genome sequence of the progenitor of the wheat D genome Aegilops tauschii.</title>
        <authorList>
            <person name="Luo M.C."/>
            <person name="Gu Y.Q."/>
            <person name="Puiu D."/>
            <person name="Wang H."/>
            <person name="Twardziok S.O."/>
            <person name="Deal K.R."/>
            <person name="Huo N."/>
            <person name="Zhu T."/>
            <person name="Wang L."/>
            <person name="Wang Y."/>
            <person name="McGuire P.E."/>
            <person name="Liu S."/>
            <person name="Long H."/>
            <person name="Ramasamy R.K."/>
            <person name="Rodriguez J.C."/>
            <person name="Van S.L."/>
            <person name="Yuan L."/>
            <person name="Wang Z."/>
            <person name="Xia Z."/>
            <person name="Xiao L."/>
            <person name="Anderson O.D."/>
            <person name="Ouyang S."/>
            <person name="Liang Y."/>
            <person name="Zimin A.V."/>
            <person name="Pertea G."/>
            <person name="Qi P."/>
            <person name="Bennetzen J.L."/>
            <person name="Dai X."/>
            <person name="Dawson M.W."/>
            <person name="Muller H.G."/>
            <person name="Kugler K."/>
            <person name="Rivarola-Duarte L."/>
            <person name="Spannagl M."/>
            <person name="Mayer K.F.X."/>
            <person name="Lu F.H."/>
            <person name="Bevan M.W."/>
            <person name="Leroy P."/>
            <person name="Li P."/>
            <person name="You F.M."/>
            <person name="Sun Q."/>
            <person name="Liu Z."/>
            <person name="Lyons E."/>
            <person name="Wicker T."/>
            <person name="Salzberg S.L."/>
            <person name="Devos K.M."/>
            <person name="Dvorak J."/>
        </authorList>
    </citation>
    <scope>NUCLEOTIDE SEQUENCE [LARGE SCALE GENOMIC DNA]</scope>
    <source>
        <strain evidence="2">cv. AL8/78</strain>
    </source>
</reference>
<reference evidence="2" key="4">
    <citation type="submission" date="2019-03" db="UniProtKB">
        <authorList>
            <consortium name="EnsemblPlants"/>
        </authorList>
    </citation>
    <scope>IDENTIFICATION</scope>
</reference>
<reference evidence="3" key="1">
    <citation type="journal article" date="2014" name="Science">
        <title>Ancient hybridizations among the ancestral genomes of bread wheat.</title>
        <authorList>
            <consortium name="International Wheat Genome Sequencing Consortium,"/>
            <person name="Marcussen T."/>
            <person name="Sandve S.R."/>
            <person name="Heier L."/>
            <person name="Spannagl M."/>
            <person name="Pfeifer M."/>
            <person name="Jakobsen K.S."/>
            <person name="Wulff B.B."/>
            <person name="Steuernagel B."/>
            <person name="Mayer K.F."/>
            <person name="Olsen O.A."/>
        </authorList>
    </citation>
    <scope>NUCLEOTIDE SEQUENCE [LARGE SCALE GENOMIC DNA]</scope>
    <source>
        <strain evidence="3">cv. AL8/78</strain>
    </source>
</reference>
<reference evidence="3" key="2">
    <citation type="journal article" date="2017" name="Nat. Plants">
        <title>The Aegilops tauschii genome reveals multiple impacts of transposons.</title>
        <authorList>
            <person name="Zhao G."/>
            <person name="Zou C."/>
            <person name="Li K."/>
            <person name="Wang K."/>
            <person name="Li T."/>
            <person name="Gao L."/>
            <person name="Zhang X."/>
            <person name="Wang H."/>
            <person name="Yang Z."/>
            <person name="Liu X."/>
            <person name="Jiang W."/>
            <person name="Mao L."/>
            <person name="Kong X."/>
            <person name="Jiao Y."/>
            <person name="Jia J."/>
        </authorList>
    </citation>
    <scope>NUCLEOTIDE SEQUENCE [LARGE SCALE GENOMIC DNA]</scope>
    <source>
        <strain evidence="3">cv. AL8/78</strain>
    </source>
</reference>
<dbReference type="Gramene" id="AET5Gv20654200.2">
    <property type="protein sequence ID" value="AET5Gv20654200.2"/>
    <property type="gene ID" value="AET5Gv20654200"/>
</dbReference>
<evidence type="ECO:0000313" key="2">
    <source>
        <dbReference type="EnsemblPlants" id="AET5Gv20654200.2"/>
    </source>
</evidence>
<keyword evidence="3" id="KW-1185">Reference proteome</keyword>
<sequence>MQMVSTPTVASKFLHLKYLNIYLFRWNFASTYLYADYDIFSLVSFLDASPCLETFHLDAPMRRREHDSIFEDPPSQLGRIPGQCYANLRCFVGKETYMEAPKALAAIQTYIEGKVPSTAKLNVVEPCSRCPACPLT</sequence>
<dbReference type="PANTHER" id="PTHR34145:SF66">
    <property type="entry name" value="F-BOX DOMAIN-CONTAINING PROTEIN"/>
    <property type="match status" value="1"/>
</dbReference>
<accession>A0A453L791</accession>
<name>A0A453L791_AEGTS</name>
<dbReference type="InterPro" id="IPR055357">
    <property type="entry name" value="LRR_At1g61320_AtMIF1"/>
</dbReference>
<feature type="domain" description="At1g61320/AtMIF1 LRR" evidence="1">
    <location>
        <begin position="92"/>
        <end position="128"/>
    </location>
</feature>
<dbReference type="InterPro" id="IPR053772">
    <property type="entry name" value="At1g61320/At1g61330-like"/>
</dbReference>
<dbReference type="PANTHER" id="PTHR34145">
    <property type="entry name" value="OS02G0105600 PROTEIN"/>
    <property type="match status" value="1"/>
</dbReference>
<reference evidence="2" key="5">
    <citation type="journal article" date="2021" name="G3 (Bethesda)">
        <title>Aegilops tauschii genome assembly Aet v5.0 features greater sequence contiguity and improved annotation.</title>
        <authorList>
            <person name="Wang L."/>
            <person name="Zhu T."/>
            <person name="Rodriguez J.C."/>
            <person name="Deal K.R."/>
            <person name="Dubcovsky J."/>
            <person name="McGuire P.E."/>
            <person name="Lux T."/>
            <person name="Spannagl M."/>
            <person name="Mayer K.F.X."/>
            <person name="Baldrich P."/>
            <person name="Meyers B.C."/>
            <person name="Huo N."/>
            <person name="Gu Y.Q."/>
            <person name="Zhou H."/>
            <person name="Devos K.M."/>
            <person name="Bennetzen J.L."/>
            <person name="Unver T."/>
            <person name="Budak H."/>
            <person name="Gulick P.J."/>
            <person name="Galiba G."/>
            <person name="Kalapos B."/>
            <person name="Nelson D.R."/>
            <person name="Li P."/>
            <person name="You F.M."/>
            <person name="Luo M.C."/>
            <person name="Dvorak J."/>
        </authorList>
    </citation>
    <scope>NUCLEOTIDE SEQUENCE [LARGE SCALE GENOMIC DNA]</scope>
    <source>
        <strain evidence="2">cv. AL8/78</strain>
    </source>
</reference>
<feature type="domain" description="At1g61320/AtMIF1 LRR" evidence="1">
    <location>
        <begin position="3"/>
        <end position="89"/>
    </location>
</feature>
<proteinExistence type="predicted"/>
<dbReference type="Proteomes" id="UP000015105">
    <property type="component" value="Chromosome 5D"/>
</dbReference>